<evidence type="ECO:0000313" key="5">
    <source>
        <dbReference type="EMBL" id="KKL15313.1"/>
    </source>
</evidence>
<dbReference type="InterPro" id="IPR003615">
    <property type="entry name" value="HNH_nuc"/>
</dbReference>
<dbReference type="GO" id="GO:0008270">
    <property type="term" value="F:zinc ion binding"/>
    <property type="evidence" value="ECO:0007669"/>
    <property type="project" value="InterPro"/>
</dbReference>
<feature type="compositionally biased region" description="Basic and acidic residues" evidence="3">
    <location>
        <begin position="130"/>
        <end position="148"/>
    </location>
</feature>
<dbReference type="GO" id="GO:0005829">
    <property type="term" value="C:cytosol"/>
    <property type="evidence" value="ECO:0007669"/>
    <property type="project" value="TreeGrafter"/>
</dbReference>
<evidence type="ECO:0000259" key="4">
    <source>
        <dbReference type="SMART" id="SM00507"/>
    </source>
</evidence>
<evidence type="ECO:0000256" key="1">
    <source>
        <dbReference type="ARBA" id="ARBA00022722"/>
    </source>
</evidence>
<dbReference type="GO" id="GO:0003676">
    <property type="term" value="F:nucleic acid binding"/>
    <property type="evidence" value="ECO:0007669"/>
    <property type="project" value="InterPro"/>
</dbReference>
<sequence length="148" mass="16781">TDIESASRQSASPEIDPQKEGHIPIIKYCGGCRDLIPKDGPPRCPSCTTKQNRESDFYSTRERAFYGKKGWKKARLVQLQEEPLCRLCSEQGNVTPAQVVDHIVPIRNGGSPFDKNNLQSLCKPHHNQKTARELNEMKRERSKNAKVH</sequence>
<evidence type="ECO:0000256" key="2">
    <source>
        <dbReference type="ARBA" id="ARBA00022801"/>
    </source>
</evidence>
<dbReference type="EMBL" id="LAZR01040106">
    <property type="protein sequence ID" value="KKL15313.1"/>
    <property type="molecule type" value="Genomic_DNA"/>
</dbReference>
<comment type="caution">
    <text evidence="5">The sequence shown here is derived from an EMBL/GenBank/DDBJ whole genome shotgun (WGS) entry which is preliminary data.</text>
</comment>
<dbReference type="GO" id="GO:0004519">
    <property type="term" value="F:endonuclease activity"/>
    <property type="evidence" value="ECO:0007669"/>
    <property type="project" value="InterPro"/>
</dbReference>
<evidence type="ECO:0000313" key="6">
    <source>
        <dbReference type="EMBL" id="KKL74030.1"/>
    </source>
</evidence>
<dbReference type="Gene3D" id="1.10.30.50">
    <property type="match status" value="1"/>
</dbReference>
<dbReference type="GO" id="GO:0016787">
    <property type="term" value="F:hydrolase activity"/>
    <property type="evidence" value="ECO:0007669"/>
    <property type="project" value="UniProtKB-KW"/>
</dbReference>
<accession>A0A0F9DTW4</accession>
<dbReference type="SMART" id="SM00507">
    <property type="entry name" value="HNHc"/>
    <property type="match status" value="1"/>
</dbReference>
<proteinExistence type="predicted"/>
<dbReference type="InterPro" id="IPR002711">
    <property type="entry name" value="HNH"/>
</dbReference>
<dbReference type="PANTHER" id="PTHR41286:SF1">
    <property type="entry name" value="HNH NUCLEASE YAJD-RELATED"/>
    <property type="match status" value="1"/>
</dbReference>
<gene>
    <name evidence="6" type="ORF">LCGC14_2068930</name>
    <name evidence="5" type="ORF">LCGC14_2506820</name>
</gene>
<dbReference type="Pfam" id="PF01844">
    <property type="entry name" value="HNH"/>
    <property type="match status" value="1"/>
</dbReference>
<organism evidence="5">
    <name type="scientific">marine sediment metagenome</name>
    <dbReference type="NCBI Taxonomy" id="412755"/>
    <lineage>
        <taxon>unclassified sequences</taxon>
        <taxon>metagenomes</taxon>
        <taxon>ecological metagenomes</taxon>
    </lineage>
</organism>
<feature type="domain" description="HNH nuclease" evidence="4">
    <location>
        <begin position="73"/>
        <end position="127"/>
    </location>
</feature>
<evidence type="ECO:0000256" key="3">
    <source>
        <dbReference type="SAM" id="MobiDB-lite"/>
    </source>
</evidence>
<reference evidence="5" key="1">
    <citation type="journal article" date="2015" name="Nature">
        <title>Complex archaea that bridge the gap between prokaryotes and eukaryotes.</title>
        <authorList>
            <person name="Spang A."/>
            <person name="Saw J.H."/>
            <person name="Jorgensen S.L."/>
            <person name="Zaremba-Niedzwiedzka K."/>
            <person name="Martijn J."/>
            <person name="Lind A.E."/>
            <person name="van Eijk R."/>
            <person name="Schleper C."/>
            <person name="Guy L."/>
            <person name="Ettema T.J."/>
        </authorList>
    </citation>
    <scope>NUCLEOTIDE SEQUENCE</scope>
</reference>
<name>A0A0F9DTW4_9ZZZZ</name>
<dbReference type="EMBL" id="LAZR01024781">
    <property type="protein sequence ID" value="KKL74030.1"/>
    <property type="molecule type" value="Genomic_DNA"/>
</dbReference>
<feature type="region of interest" description="Disordered" evidence="3">
    <location>
        <begin position="125"/>
        <end position="148"/>
    </location>
</feature>
<protein>
    <recommendedName>
        <fullName evidence="4">HNH nuclease domain-containing protein</fullName>
    </recommendedName>
</protein>
<feature type="non-terminal residue" evidence="5">
    <location>
        <position position="1"/>
    </location>
</feature>
<keyword evidence="2" id="KW-0378">Hydrolase</keyword>
<dbReference type="CDD" id="cd00085">
    <property type="entry name" value="HNHc"/>
    <property type="match status" value="1"/>
</dbReference>
<dbReference type="PANTHER" id="PTHR41286">
    <property type="entry name" value="HNH NUCLEASE YAJD-RELATED"/>
    <property type="match status" value="1"/>
</dbReference>
<keyword evidence="1" id="KW-0540">Nuclease</keyword>
<dbReference type="AlphaFoldDB" id="A0A0F9DTW4"/>